<organism evidence="4 5">
    <name type="scientific">Sinosporangium album</name>
    <dbReference type="NCBI Taxonomy" id="504805"/>
    <lineage>
        <taxon>Bacteria</taxon>
        <taxon>Bacillati</taxon>
        <taxon>Actinomycetota</taxon>
        <taxon>Actinomycetes</taxon>
        <taxon>Streptosporangiales</taxon>
        <taxon>Streptosporangiaceae</taxon>
        <taxon>Sinosporangium</taxon>
    </lineage>
</organism>
<feature type="region of interest" description="Disordered" evidence="2">
    <location>
        <begin position="95"/>
        <end position="174"/>
    </location>
</feature>
<dbReference type="Gene3D" id="4.10.320.10">
    <property type="entry name" value="E3-binding domain"/>
    <property type="match status" value="1"/>
</dbReference>
<evidence type="ECO:0000256" key="1">
    <source>
        <dbReference type="ARBA" id="ARBA00023125"/>
    </source>
</evidence>
<feature type="domain" description="Lsr2 DNA-binding" evidence="3">
    <location>
        <begin position="175"/>
        <end position="209"/>
    </location>
</feature>
<dbReference type="STRING" id="504805.SAMN05421505_112105"/>
<proteinExistence type="predicted"/>
<evidence type="ECO:0000259" key="3">
    <source>
        <dbReference type="Pfam" id="PF23359"/>
    </source>
</evidence>
<keyword evidence="5" id="KW-1185">Reference proteome</keyword>
<gene>
    <name evidence="4" type="ORF">SAMN05421505_112105</name>
</gene>
<accession>A0A1G8AD52</accession>
<sequence length="216" mass="24059">MLVRTCTICHQGNELTLAAGTVNFTYQKDEETGRIQISYTPGTEAQTPHEKRHLHVCEDHTHGTDHKDGALTILEQLNSYLGAMEKFAAAQAGEIDDGYEGTESSDDEEEIPETEPDPDRESEPEAVRSTPMVRNPFAPKPPNPAVKAIRAAARQSAQNPEKPNGLQPAQKIERAYQDSHLRAWAKSEGIEIGDRGQIKNWIRRNYEKAHGHELSV</sequence>
<dbReference type="EMBL" id="FNCN01000012">
    <property type="protein sequence ID" value="SDH18766.1"/>
    <property type="molecule type" value="Genomic_DNA"/>
</dbReference>
<dbReference type="GO" id="GO:0016746">
    <property type="term" value="F:acyltransferase activity"/>
    <property type="evidence" value="ECO:0007669"/>
    <property type="project" value="InterPro"/>
</dbReference>
<dbReference type="InterPro" id="IPR055370">
    <property type="entry name" value="Lsr2_DNA-bd"/>
</dbReference>
<keyword evidence="1" id="KW-0238">DNA-binding</keyword>
<dbReference type="InterPro" id="IPR036625">
    <property type="entry name" value="E3-bd_dom_sf"/>
</dbReference>
<name>A0A1G8AD52_9ACTN</name>
<reference evidence="4 5" key="1">
    <citation type="submission" date="2016-10" db="EMBL/GenBank/DDBJ databases">
        <authorList>
            <person name="de Groot N.N."/>
        </authorList>
    </citation>
    <scope>NUCLEOTIDE SEQUENCE [LARGE SCALE GENOMIC DNA]</scope>
    <source>
        <strain evidence="4 5">CPCC 201354</strain>
    </source>
</reference>
<evidence type="ECO:0000313" key="4">
    <source>
        <dbReference type="EMBL" id="SDH18766.1"/>
    </source>
</evidence>
<protein>
    <submittedName>
        <fullName evidence="4">Lsr2 protein</fullName>
    </submittedName>
</protein>
<evidence type="ECO:0000313" key="5">
    <source>
        <dbReference type="Proteomes" id="UP000198923"/>
    </source>
</evidence>
<feature type="compositionally biased region" description="Basic and acidic residues" evidence="2">
    <location>
        <begin position="117"/>
        <end position="126"/>
    </location>
</feature>
<dbReference type="OrthoDB" id="9776021at2"/>
<feature type="compositionally biased region" description="Acidic residues" evidence="2">
    <location>
        <begin position="95"/>
        <end position="116"/>
    </location>
</feature>
<dbReference type="AlphaFoldDB" id="A0A1G8AD52"/>
<dbReference type="GO" id="GO:0003677">
    <property type="term" value="F:DNA binding"/>
    <property type="evidence" value="ECO:0007669"/>
    <property type="project" value="UniProtKB-KW"/>
</dbReference>
<dbReference type="Proteomes" id="UP000198923">
    <property type="component" value="Unassembled WGS sequence"/>
</dbReference>
<evidence type="ECO:0000256" key="2">
    <source>
        <dbReference type="SAM" id="MobiDB-lite"/>
    </source>
</evidence>
<dbReference type="RefSeq" id="WP_093171033.1">
    <property type="nucleotide sequence ID" value="NZ_FNCN01000012.1"/>
</dbReference>
<dbReference type="Pfam" id="PF23359">
    <property type="entry name" value="Lsr2_DNA-bd"/>
    <property type="match status" value="1"/>
</dbReference>